<dbReference type="OrthoDB" id="10050074at2759"/>
<reference evidence="1" key="1">
    <citation type="submission" date="2022-03" db="EMBL/GenBank/DDBJ databases">
        <authorList>
            <person name="Lindestad O."/>
        </authorList>
    </citation>
    <scope>NUCLEOTIDE SEQUENCE</scope>
</reference>
<dbReference type="AlphaFoldDB" id="A0A8S4R2G8"/>
<dbReference type="EMBL" id="CAKXAJ010024767">
    <property type="protein sequence ID" value="CAH2230043.1"/>
    <property type="molecule type" value="Genomic_DNA"/>
</dbReference>
<sequence>MSLCAWPRTANLRNVDLQLHRGLDLPTIAQCMKTLSKSYFENAVRFPPAISLSHGALLMASSRARPTLPVTP</sequence>
<keyword evidence="2" id="KW-1185">Reference proteome</keyword>
<evidence type="ECO:0000313" key="2">
    <source>
        <dbReference type="Proteomes" id="UP000838756"/>
    </source>
</evidence>
<comment type="caution">
    <text evidence="1">The sequence shown here is derived from an EMBL/GenBank/DDBJ whole genome shotgun (WGS) entry which is preliminary data.</text>
</comment>
<proteinExistence type="predicted"/>
<dbReference type="Proteomes" id="UP000838756">
    <property type="component" value="Unassembled WGS sequence"/>
</dbReference>
<organism evidence="1 2">
    <name type="scientific">Pararge aegeria aegeria</name>
    <dbReference type="NCBI Taxonomy" id="348720"/>
    <lineage>
        <taxon>Eukaryota</taxon>
        <taxon>Metazoa</taxon>
        <taxon>Ecdysozoa</taxon>
        <taxon>Arthropoda</taxon>
        <taxon>Hexapoda</taxon>
        <taxon>Insecta</taxon>
        <taxon>Pterygota</taxon>
        <taxon>Neoptera</taxon>
        <taxon>Endopterygota</taxon>
        <taxon>Lepidoptera</taxon>
        <taxon>Glossata</taxon>
        <taxon>Ditrysia</taxon>
        <taxon>Papilionoidea</taxon>
        <taxon>Nymphalidae</taxon>
        <taxon>Satyrinae</taxon>
        <taxon>Satyrini</taxon>
        <taxon>Parargina</taxon>
        <taxon>Pararge</taxon>
    </lineage>
</organism>
<protein>
    <submittedName>
        <fullName evidence="1">Jg20252 protein</fullName>
    </submittedName>
</protein>
<name>A0A8S4R2G8_9NEOP</name>
<accession>A0A8S4R2G8</accession>
<gene>
    <name evidence="1" type="primary">jg20252</name>
    <name evidence="1" type="ORF">PAEG_LOCUS9319</name>
</gene>
<evidence type="ECO:0000313" key="1">
    <source>
        <dbReference type="EMBL" id="CAH2230043.1"/>
    </source>
</evidence>